<dbReference type="InterPro" id="IPR005624">
    <property type="entry name" value="PduO/GlcC-like"/>
</dbReference>
<gene>
    <name evidence="1" type="ORF">EV680_102115</name>
    <name evidence="2" type="ORF">LVJ78_05260</name>
</gene>
<dbReference type="Proteomes" id="UP000294721">
    <property type="component" value="Unassembled WGS sequence"/>
</dbReference>
<reference evidence="2" key="3">
    <citation type="journal article" date="2022" name="Res Sq">
        <title>Evolution of multicellular longitudinally dividing oral cavity symbionts (Neisseriaceae).</title>
        <authorList>
            <person name="Nyongesa S."/>
            <person name="Weber P."/>
            <person name="Bernet E."/>
            <person name="Pullido F."/>
            <person name="Nieckarz M."/>
            <person name="Delaby M."/>
            <person name="Nieves C."/>
            <person name="Viehboeck T."/>
            <person name="Krause N."/>
            <person name="Rivera-Millot A."/>
            <person name="Nakamura A."/>
            <person name="Vischer N."/>
            <person name="VanNieuwenhze M."/>
            <person name="Brun Y."/>
            <person name="Cava F."/>
            <person name="Bulgheresi S."/>
            <person name="Veyrier F."/>
        </authorList>
    </citation>
    <scope>NUCLEOTIDE SEQUENCE</scope>
    <source>
        <strain evidence="2">1258/02</strain>
    </source>
</reference>
<keyword evidence="3" id="KW-1185">Reference proteome</keyword>
<dbReference type="KEGG" id="usu:LVJ78_05260"/>
<dbReference type="InterPro" id="IPR052517">
    <property type="entry name" value="GlcG_carb_metab_protein"/>
</dbReference>
<dbReference type="InterPro" id="IPR038084">
    <property type="entry name" value="PduO/GlcC-like_sf"/>
</dbReference>
<dbReference type="SUPFAM" id="SSF143744">
    <property type="entry name" value="GlcG-like"/>
    <property type="match status" value="1"/>
</dbReference>
<evidence type="ECO:0000313" key="4">
    <source>
        <dbReference type="Proteomes" id="UP000829756"/>
    </source>
</evidence>
<dbReference type="Gene3D" id="3.30.450.150">
    <property type="entry name" value="Haem-degrading domain"/>
    <property type="match status" value="1"/>
</dbReference>
<dbReference type="RefSeq" id="WP_132952480.1">
    <property type="nucleotide sequence ID" value="NZ_CALJUB010000060.1"/>
</dbReference>
<name>A0AAE9GWN6_9NEIS</name>
<organism evidence="2 4">
    <name type="scientific">Uruburuella suis</name>
    <dbReference type="NCBI Taxonomy" id="252130"/>
    <lineage>
        <taxon>Bacteria</taxon>
        <taxon>Pseudomonadati</taxon>
        <taxon>Pseudomonadota</taxon>
        <taxon>Betaproteobacteria</taxon>
        <taxon>Neisseriales</taxon>
        <taxon>Neisseriaceae</taxon>
        <taxon>Uruburuella</taxon>
    </lineage>
</organism>
<accession>A0AAE9GWN6</accession>
<reference evidence="2" key="2">
    <citation type="submission" date="2021-12" db="EMBL/GenBank/DDBJ databases">
        <authorList>
            <person name="Veyrier F.J."/>
        </authorList>
    </citation>
    <scope>NUCLEOTIDE SEQUENCE</scope>
    <source>
        <strain evidence="2">1258/02</strain>
    </source>
</reference>
<dbReference type="Pfam" id="PF03928">
    <property type="entry name" value="HbpS-like"/>
    <property type="match status" value="1"/>
</dbReference>
<sequence>MKTKPILSEHETALMMAAAVAEAKKHGWPVAISIVDDGGHLLAMTRLDNTAPMNAVFSQEKAKTAAISGFESKLFEDIVASGRNAFLSAPLVTSLSGGLPVLVNGQIAGAIGASGVTAEQDMQVAKAGLAALTNV</sequence>
<dbReference type="PANTHER" id="PTHR34309:SF1">
    <property type="entry name" value="PROTEIN GLCG"/>
    <property type="match status" value="1"/>
</dbReference>
<reference evidence="1 3" key="1">
    <citation type="submission" date="2019-03" db="EMBL/GenBank/DDBJ databases">
        <title>Genomic Encyclopedia of Type Strains, Phase IV (KMG-IV): sequencing the most valuable type-strain genomes for metagenomic binning, comparative biology and taxonomic classification.</title>
        <authorList>
            <person name="Goeker M."/>
        </authorList>
    </citation>
    <scope>NUCLEOTIDE SEQUENCE [LARGE SCALE GENOMIC DNA]</scope>
    <source>
        <strain evidence="1 3">DSM 17474</strain>
    </source>
</reference>
<dbReference type="EMBL" id="SLXE01000002">
    <property type="protein sequence ID" value="TCP10217.1"/>
    <property type="molecule type" value="Genomic_DNA"/>
</dbReference>
<evidence type="ECO:0000313" key="3">
    <source>
        <dbReference type="Proteomes" id="UP000294721"/>
    </source>
</evidence>
<evidence type="ECO:0000313" key="2">
    <source>
        <dbReference type="EMBL" id="UOO80406.1"/>
    </source>
</evidence>
<proteinExistence type="predicted"/>
<dbReference type="Proteomes" id="UP000829756">
    <property type="component" value="Chromosome"/>
</dbReference>
<evidence type="ECO:0000313" key="1">
    <source>
        <dbReference type="EMBL" id="TCP10217.1"/>
    </source>
</evidence>
<dbReference type="EMBL" id="CP091507">
    <property type="protein sequence ID" value="UOO80406.1"/>
    <property type="molecule type" value="Genomic_DNA"/>
</dbReference>
<protein>
    <submittedName>
        <fullName evidence="1">Glc operon protein GlcG</fullName>
    </submittedName>
    <submittedName>
        <fullName evidence="2">Heme-binding protein</fullName>
    </submittedName>
</protein>
<dbReference type="AlphaFoldDB" id="A0AAE9GWN6"/>
<dbReference type="PANTHER" id="PTHR34309">
    <property type="entry name" value="SLR1406 PROTEIN"/>
    <property type="match status" value="1"/>
</dbReference>